<dbReference type="SUPFAM" id="SSF56935">
    <property type="entry name" value="Porins"/>
    <property type="match status" value="1"/>
</dbReference>
<evidence type="ECO:0000313" key="4">
    <source>
        <dbReference type="EMBL" id="GAA4236373.1"/>
    </source>
</evidence>
<evidence type="ECO:0000313" key="5">
    <source>
        <dbReference type="Proteomes" id="UP001501496"/>
    </source>
</evidence>
<dbReference type="Proteomes" id="UP001501496">
    <property type="component" value="Unassembled WGS sequence"/>
</dbReference>
<dbReference type="Pfam" id="PF14905">
    <property type="entry name" value="OMP_b-brl_3"/>
    <property type="match status" value="1"/>
</dbReference>
<accession>A0ABP8CA93</accession>
<name>A0ABP8CA93_9FLAO</name>
<evidence type="ECO:0000259" key="3">
    <source>
        <dbReference type="Pfam" id="PF14905"/>
    </source>
</evidence>
<feature type="chain" id="PRO_5046847648" evidence="2">
    <location>
        <begin position="23"/>
        <end position="930"/>
    </location>
</feature>
<dbReference type="SUPFAM" id="SSF49464">
    <property type="entry name" value="Carboxypeptidase regulatory domain-like"/>
    <property type="match status" value="1"/>
</dbReference>
<dbReference type="InterPro" id="IPR008969">
    <property type="entry name" value="CarboxyPept-like_regulatory"/>
</dbReference>
<feature type="region of interest" description="Disordered" evidence="1">
    <location>
        <begin position="411"/>
        <end position="436"/>
    </location>
</feature>
<evidence type="ECO:0000256" key="1">
    <source>
        <dbReference type="SAM" id="MobiDB-lite"/>
    </source>
</evidence>
<organism evidence="4 5">
    <name type="scientific">Postechiella marina</name>
    <dbReference type="NCBI Taxonomy" id="943941"/>
    <lineage>
        <taxon>Bacteria</taxon>
        <taxon>Pseudomonadati</taxon>
        <taxon>Bacteroidota</taxon>
        <taxon>Flavobacteriia</taxon>
        <taxon>Flavobacteriales</taxon>
        <taxon>Flavobacteriaceae</taxon>
        <taxon>Postechiella</taxon>
    </lineage>
</organism>
<reference evidence="5" key="1">
    <citation type="journal article" date="2019" name="Int. J. Syst. Evol. Microbiol.">
        <title>The Global Catalogue of Microorganisms (GCM) 10K type strain sequencing project: providing services to taxonomists for standard genome sequencing and annotation.</title>
        <authorList>
            <consortium name="The Broad Institute Genomics Platform"/>
            <consortium name="The Broad Institute Genome Sequencing Center for Infectious Disease"/>
            <person name="Wu L."/>
            <person name="Ma J."/>
        </authorList>
    </citation>
    <scope>NUCLEOTIDE SEQUENCE [LARGE SCALE GENOMIC DNA]</scope>
    <source>
        <strain evidence="5">JCM 17630</strain>
    </source>
</reference>
<keyword evidence="5" id="KW-1185">Reference proteome</keyword>
<sequence>MNKFCFYLAVFCITITFSKAFSQSKSFQISGTIIAQDDNNPLESATVYLQQIADSTLVTYDISDDHGEFYLEGKTNQKQLNLFISYVGFKKHAQIIKIDTEKIDLHAIILEPDNNVLDAVVVKSSAPVMIKKDTLEFNVRSFKTKRDANVEDLLKELPGVEVDEDGKLIINGKEVDKILVNGKPFFAGDPTITTRNLTKDLIKKIQIMDTRTKAEAFAGEQGDKTHKTLNLVIDEKKNRGVFGRLSAGLGTDKHYEYAGMFNYFDNDQRLSVLSGGNDINSPGFSFGEIRKMFGGGNGISIKNGSLGGSQGYGAGKGLVESENIGANYADELGSLVDMTANYFYSGSESDDKSETQRENILADGTRYYTNSKSTSFNNSTNHSSNLDFDIEIDSTFLINISPSFKYAKNEQISRSSSDARNADNELTNQSQSESIIDNTTQRLRNKLYATKRIGNKGAFVKLYMTSDMNNSKTDNLLNSETNFFEENSTSEDILRDQTIDSDDKTGNTFIFSSYRLPILANELFLDFRYSYRRIKRENTKSTFDFDDVTGGYTSFNADLSKNYEHITATSSPSLRLEYRKKNWSTSIQSTYLSRNLENKDALRPVTNLKRKLEALEVRYRFNYRFSSKSSVGFNYTLDNEAPQIGRLQNFRDETNPLHVYTGNPDLKASNSHKINLHYKVFNFQKDTDFYTYFNASIDRDSPISKTIIDDNLARETTYTNVNGGYNVNGRISFSKQVKIDSVKTVKFYVGVRPSVRKSINFNNGVQYASTVKSVGPSLGLRLRWRDVLEFSPRYRLSFTKNSYDIDSFNDQEFLYHSLNLRSATFLPKDFEWRNNVSFSYNPNIAAGFQKSAWFWNSTLAYSVLKDQGTMTLKVYDLLNQNTNARRIATQNYIQDSQSTVLQQYFMLSFSWKFNSLGKAGIINKGKYSRG</sequence>
<dbReference type="InterPro" id="IPR041700">
    <property type="entry name" value="OMP_b-brl_3"/>
</dbReference>
<feature type="signal peptide" evidence="2">
    <location>
        <begin position="1"/>
        <end position="22"/>
    </location>
</feature>
<dbReference type="EMBL" id="BAABCA010000004">
    <property type="protein sequence ID" value="GAA4236373.1"/>
    <property type="molecule type" value="Genomic_DNA"/>
</dbReference>
<feature type="domain" description="Outer membrane protein beta-barrel" evidence="3">
    <location>
        <begin position="461"/>
        <end position="911"/>
    </location>
</feature>
<dbReference type="RefSeq" id="WP_344788131.1">
    <property type="nucleotide sequence ID" value="NZ_BAABCA010000004.1"/>
</dbReference>
<comment type="caution">
    <text evidence="4">The sequence shown here is derived from an EMBL/GenBank/DDBJ whole genome shotgun (WGS) entry which is preliminary data.</text>
</comment>
<dbReference type="Pfam" id="PF13715">
    <property type="entry name" value="CarbopepD_reg_2"/>
    <property type="match status" value="1"/>
</dbReference>
<gene>
    <name evidence="4" type="ORF">GCM10022291_20560</name>
</gene>
<proteinExistence type="predicted"/>
<keyword evidence="2" id="KW-0732">Signal</keyword>
<evidence type="ECO:0000256" key="2">
    <source>
        <dbReference type="SAM" id="SignalP"/>
    </source>
</evidence>
<protein>
    <submittedName>
        <fullName evidence="4">Outer membrane beta-barrel protein</fullName>
    </submittedName>
</protein>